<dbReference type="EMBL" id="QGGU01000006">
    <property type="protein sequence ID" value="PWK50770.1"/>
    <property type="molecule type" value="Genomic_DNA"/>
</dbReference>
<dbReference type="RefSeq" id="WP_109763438.1">
    <property type="nucleotide sequence ID" value="NZ_QGGU01000006.1"/>
</dbReference>
<dbReference type="Pfam" id="PF07238">
    <property type="entry name" value="PilZ"/>
    <property type="match status" value="1"/>
</dbReference>
<comment type="caution">
    <text evidence="2">The sequence shown here is derived from an EMBL/GenBank/DDBJ whole genome shotgun (WGS) entry which is preliminary data.</text>
</comment>
<dbReference type="InterPro" id="IPR009875">
    <property type="entry name" value="PilZ_domain"/>
</dbReference>
<evidence type="ECO:0000259" key="1">
    <source>
        <dbReference type="Pfam" id="PF07238"/>
    </source>
</evidence>
<gene>
    <name evidence="2" type="ORF">C8D97_10657</name>
</gene>
<accession>A0A316FT32</accession>
<dbReference type="Gene3D" id="2.40.10.220">
    <property type="entry name" value="predicted glycosyltransferase like domains"/>
    <property type="match status" value="1"/>
</dbReference>
<sequence length="116" mass="12983">MSLQFSDERAEQRISADKGMFIQYKVVEIDGKPRVHASTLFDYSCSGLKVVCYEPLPIGQILQLTIGLKGKPDSYDLTGQIKWCLEVDEIPTYHAGICFLDNASSDFKSWLEVCAA</sequence>
<evidence type="ECO:0000313" key="3">
    <source>
        <dbReference type="Proteomes" id="UP000245790"/>
    </source>
</evidence>
<dbReference type="AlphaFoldDB" id="A0A316FT32"/>
<reference evidence="2 3" key="1">
    <citation type="submission" date="2018-05" db="EMBL/GenBank/DDBJ databases">
        <title>Genomic Encyclopedia of Type Strains, Phase IV (KMG-IV): sequencing the most valuable type-strain genomes for metagenomic binning, comparative biology and taxonomic classification.</title>
        <authorList>
            <person name="Goeker M."/>
        </authorList>
    </citation>
    <scope>NUCLEOTIDE SEQUENCE [LARGE SCALE GENOMIC DNA]</scope>
    <source>
        <strain evidence="2 3">DSM 25350</strain>
    </source>
</reference>
<dbReference type="OrthoDB" id="6197021at2"/>
<evidence type="ECO:0000313" key="2">
    <source>
        <dbReference type="EMBL" id="PWK50770.1"/>
    </source>
</evidence>
<protein>
    <recommendedName>
        <fullName evidence="1">PilZ domain-containing protein</fullName>
    </recommendedName>
</protein>
<name>A0A316FT32_9GAMM</name>
<dbReference type="GO" id="GO:0035438">
    <property type="term" value="F:cyclic-di-GMP binding"/>
    <property type="evidence" value="ECO:0007669"/>
    <property type="project" value="InterPro"/>
</dbReference>
<dbReference type="Proteomes" id="UP000245790">
    <property type="component" value="Unassembled WGS sequence"/>
</dbReference>
<organism evidence="2 3">
    <name type="scientific">Pleionea mediterranea</name>
    <dbReference type="NCBI Taxonomy" id="523701"/>
    <lineage>
        <taxon>Bacteria</taxon>
        <taxon>Pseudomonadati</taxon>
        <taxon>Pseudomonadota</taxon>
        <taxon>Gammaproteobacteria</taxon>
        <taxon>Oceanospirillales</taxon>
        <taxon>Pleioneaceae</taxon>
        <taxon>Pleionea</taxon>
    </lineage>
</organism>
<proteinExistence type="predicted"/>
<feature type="domain" description="PilZ" evidence="1">
    <location>
        <begin position="9"/>
        <end position="105"/>
    </location>
</feature>
<keyword evidence="3" id="KW-1185">Reference proteome</keyword>